<reference evidence="9" key="2">
    <citation type="submission" date="2018-12" db="UniProtKB">
        <authorList>
            <consortium name="WormBaseParasite"/>
        </authorList>
    </citation>
    <scope>IDENTIFICATION</scope>
    <source>
        <strain evidence="9">Puerto Rican</strain>
    </source>
</reference>
<dbReference type="WBParaSite" id="Smp_169630.1">
    <property type="protein sequence ID" value="Smp_169630.1"/>
    <property type="gene ID" value="Smp_169630"/>
</dbReference>
<keyword evidence="7" id="KW-0539">Nucleus</keyword>
<proteinExistence type="inferred from homology"/>
<evidence type="ECO:0000256" key="6">
    <source>
        <dbReference type="ARBA" id="ARBA00022927"/>
    </source>
</evidence>
<evidence type="ECO:0000256" key="5">
    <source>
        <dbReference type="ARBA" id="ARBA00022490"/>
    </source>
</evidence>
<dbReference type="SUPFAM" id="SSF48371">
    <property type="entry name" value="ARM repeat"/>
    <property type="match status" value="1"/>
</dbReference>
<dbReference type="InParanoid" id="A0A3Q0KSH4"/>
<dbReference type="InterPro" id="IPR040016">
    <property type="entry name" value="XPO6"/>
</dbReference>
<comment type="subcellular location">
    <subcellularLocation>
        <location evidence="2">Cytoplasm</location>
    </subcellularLocation>
    <subcellularLocation>
        <location evidence="1">Nucleus</location>
    </subcellularLocation>
</comment>
<dbReference type="PANTHER" id="PTHR21452:SF4">
    <property type="entry name" value="EXPORTIN-6"/>
    <property type="match status" value="1"/>
</dbReference>
<dbReference type="Gene3D" id="1.25.10.10">
    <property type="entry name" value="Leucine-rich Repeat Variant"/>
    <property type="match status" value="1"/>
</dbReference>
<keyword evidence="8" id="KW-1185">Reference proteome</keyword>
<name>A0A3Q0KSH4_SCHMA</name>
<keyword evidence="4" id="KW-0813">Transport</keyword>
<sequence length="1339" mass="153169">MASNEASIEDLTKLLAEFHSSSTSSTRRQEIQILLVNFENSPNAWYHAICYLSMSRNQYVVLYCLGVIETTIIHQWPLLSKDDKLRMRSFLKDYLNKNCLNQLNFLLKKTAKLLSLTACFDWPDQYIDYMEFIKSHIFIDSSSNLTDIKTSLMGWYCLKSMYESFLNPPEMISYSKRTELQNFLRKETTTFCGLLCSFTSNLCGGVDCGNLINLSQSYLLGQNSQLNQNSQHSLWQPLLVFLESLASDCLTNSGTKCYTLIECFECLHEVLKLWPGQPDLLVEILILIFIFSLIGSPQCLSACVEAEIALALSSHDCDLLRLIGLTALTCLHELVEKRNVDSLMTHQSSFVFQLITCHLNLTSGRIVLNKISTQNGGNKFNNNNHDISSALAMDRQKQAKCDDYEMKLVEIIRCILPSCLKFVYTSNNSDSNFSVDGLMTFLQAFREFTFFTSNFETYLSCINIWSGVFESLQFSTHQSSDYLLSNSNVHRILTEFGNALFSRLFYSESSAYLDTLDYDIFENEMLYMSYPTNDENSLLSIVFPEEFRTNNYRNNEPCEYVIFIRESLSTFHHLVGLLPHDFTVLLFQRFQCILNEYTLLVNSTGLLSGVFNYPKGQPVYRVHWILRDFASIVQVVGFMSEKFCCEKYQELGQQILRALMYCLRLNSLIFPALHNINERLIRLSFVEVIVQVLLVWRALIVSGSIGFITDCNNLSYNKIYLLSTECEHFYSELMEIFQSFFKPLKDTNLSSSPSSSSSTLISSRIIYSCAQLFNCLFTSSFRDIRPPSSIIFNVNSRTFTIFNSIFDSVCEQKCQTSINYNILNSLVSSFLFYLTSENESISHLSNYNNTDDEQNKLTSIRDSLLNRLIVQLFLPNLNQNNFEIAQKQHITYLSLLNHSILSLENAKNSTRQLVYTKLVNSGLMDNLVNCLLNKILSNNSSYPTNLNSELKIKLCTAYLIFLATFVRILSISNNSLSSIPQLIGQIIHSLCTTSSLTTTTTTTTSVSNSFPMNLISPIIDILLLLTHHKIFLPILKDTFELCICVFLPILSTIPNVVYTDDVQTIHQLIMNACVNNGQLIQQLFELIFTIFSNNFSFFFIRNNNNNSLSNTTITSSVINKSMILTPIMQRYSLNNSDIFHRLMFIFSIVLHPDQVNSSSVKFIIEKLVHLNTSHKLFDLYDFNKTWLSVFTTSILNLLIDNKHNSCKDILTESVYYFAASFTHLSCPQNSCDSSGDNNSSNDHFTINNNSNNNNNEHQSNALFHFVQHFLPSYLNTVGNLDNSQRSSVLSCFYDTNQKALYTKDITVFNHSIELLVYNIRYYRTINLGMTTVSLANSHT</sequence>
<evidence type="ECO:0000256" key="2">
    <source>
        <dbReference type="ARBA" id="ARBA00004496"/>
    </source>
</evidence>
<evidence type="ECO:0000256" key="3">
    <source>
        <dbReference type="ARBA" id="ARBA00009466"/>
    </source>
</evidence>
<evidence type="ECO:0000256" key="1">
    <source>
        <dbReference type="ARBA" id="ARBA00004123"/>
    </source>
</evidence>
<evidence type="ECO:0000313" key="8">
    <source>
        <dbReference type="Proteomes" id="UP000008854"/>
    </source>
</evidence>
<dbReference type="STRING" id="6183.A0A3Q0KSH4"/>
<evidence type="ECO:0000313" key="9">
    <source>
        <dbReference type="WBParaSite" id="Smp_169630.1"/>
    </source>
</evidence>
<dbReference type="GO" id="GO:0006611">
    <property type="term" value="P:protein export from nucleus"/>
    <property type="evidence" value="ECO:0007669"/>
    <property type="project" value="InterPro"/>
</dbReference>
<accession>A0A3Q0KSH4</accession>
<dbReference type="InterPro" id="IPR016024">
    <property type="entry name" value="ARM-type_fold"/>
</dbReference>
<dbReference type="PANTHER" id="PTHR21452">
    <property type="entry name" value="EXPORTIN-6"/>
    <property type="match status" value="1"/>
</dbReference>
<dbReference type="Proteomes" id="UP000008854">
    <property type="component" value="Unassembled WGS sequence"/>
</dbReference>
<evidence type="ECO:0000256" key="4">
    <source>
        <dbReference type="ARBA" id="ARBA00022448"/>
    </source>
</evidence>
<dbReference type="GO" id="GO:0005737">
    <property type="term" value="C:cytoplasm"/>
    <property type="evidence" value="ECO:0007669"/>
    <property type="project" value="UniProtKB-SubCell"/>
</dbReference>
<reference evidence="8" key="1">
    <citation type="journal article" date="2012" name="PLoS Negl. Trop. Dis.">
        <title>A systematically improved high quality genome and transcriptome of the human blood fluke Schistosoma mansoni.</title>
        <authorList>
            <person name="Protasio A.V."/>
            <person name="Tsai I.J."/>
            <person name="Babbage A."/>
            <person name="Nichol S."/>
            <person name="Hunt M."/>
            <person name="Aslett M.A."/>
            <person name="De Silva N."/>
            <person name="Velarde G.S."/>
            <person name="Anderson T.J."/>
            <person name="Clark R.C."/>
            <person name="Davidson C."/>
            <person name="Dillon G.P."/>
            <person name="Holroyd N.E."/>
            <person name="LoVerde P.T."/>
            <person name="Lloyd C."/>
            <person name="McQuillan J."/>
            <person name="Oliveira G."/>
            <person name="Otto T.D."/>
            <person name="Parker-Manuel S.J."/>
            <person name="Quail M.A."/>
            <person name="Wilson R.A."/>
            <person name="Zerlotini A."/>
            <person name="Dunne D.W."/>
            <person name="Berriman M."/>
        </authorList>
    </citation>
    <scope>NUCLEOTIDE SEQUENCE [LARGE SCALE GENOMIC DNA]</scope>
    <source>
        <strain evidence="8">Puerto Rican</strain>
    </source>
</reference>
<dbReference type="GO" id="GO:0005049">
    <property type="term" value="F:nuclear export signal receptor activity"/>
    <property type="evidence" value="ECO:0007669"/>
    <property type="project" value="InterPro"/>
</dbReference>
<dbReference type="AlphaFoldDB" id="A0A3Q0KSH4"/>
<keyword evidence="6" id="KW-0653">Protein transport</keyword>
<organism evidence="8 9">
    <name type="scientific">Schistosoma mansoni</name>
    <name type="common">Blood fluke</name>
    <dbReference type="NCBI Taxonomy" id="6183"/>
    <lineage>
        <taxon>Eukaryota</taxon>
        <taxon>Metazoa</taxon>
        <taxon>Spiralia</taxon>
        <taxon>Lophotrochozoa</taxon>
        <taxon>Platyhelminthes</taxon>
        <taxon>Trematoda</taxon>
        <taxon>Digenea</taxon>
        <taxon>Strigeidida</taxon>
        <taxon>Schistosomatoidea</taxon>
        <taxon>Schistosomatidae</taxon>
        <taxon>Schistosoma</taxon>
    </lineage>
</organism>
<protein>
    <submittedName>
        <fullName evidence="9">Importin N-terminal domain-containing protein</fullName>
    </submittedName>
</protein>
<comment type="similarity">
    <text evidence="3">Belongs to the exportin family.</text>
</comment>
<keyword evidence="5" id="KW-0963">Cytoplasm</keyword>
<dbReference type="InterPro" id="IPR011989">
    <property type="entry name" value="ARM-like"/>
</dbReference>
<evidence type="ECO:0000256" key="7">
    <source>
        <dbReference type="ARBA" id="ARBA00023242"/>
    </source>
</evidence>
<dbReference type="ExpressionAtlas" id="A0A3Q0KSH4">
    <property type="expression patterns" value="baseline"/>
</dbReference>
<dbReference type="GO" id="GO:0005634">
    <property type="term" value="C:nucleus"/>
    <property type="evidence" value="ECO:0007669"/>
    <property type="project" value="UniProtKB-SubCell"/>
</dbReference>